<reference evidence="2 3" key="1">
    <citation type="submission" date="2021-01" db="EMBL/GenBank/DDBJ databases">
        <title>Chromosome-level genome assembly of a human fungal pathogen reveals clustering of transcriptionally co-regulated genes.</title>
        <authorList>
            <person name="Voorhies M."/>
            <person name="Cohen S."/>
            <person name="Shea T.P."/>
            <person name="Petrus S."/>
            <person name="Munoz J.F."/>
            <person name="Poplawski S."/>
            <person name="Goldman W.E."/>
            <person name="Michael T."/>
            <person name="Cuomo C.A."/>
            <person name="Sil A."/>
            <person name="Beyhan S."/>
        </authorList>
    </citation>
    <scope>NUCLEOTIDE SEQUENCE [LARGE SCALE GENOMIC DNA]</scope>
    <source>
        <strain evidence="2 3">G184AR</strain>
    </source>
</reference>
<evidence type="ECO:0000256" key="1">
    <source>
        <dbReference type="SAM" id="MobiDB-lite"/>
    </source>
</evidence>
<gene>
    <name evidence="2" type="ORF">I7I52_02313</name>
</gene>
<dbReference type="EMBL" id="JAEVHI010000001">
    <property type="protein sequence ID" value="KAG5304096.1"/>
    <property type="molecule type" value="Genomic_DNA"/>
</dbReference>
<feature type="region of interest" description="Disordered" evidence="1">
    <location>
        <begin position="1"/>
        <end position="22"/>
    </location>
</feature>
<dbReference type="Proteomes" id="UP000670092">
    <property type="component" value="Unassembled WGS sequence"/>
</dbReference>
<dbReference type="AlphaFoldDB" id="A0A8H8D745"/>
<sequence>MTVMSLSMQRRQTYSKPTFSPPANNVMHCQPLDCDRCGGAETDLSDRLPSYRQTAMIASLHPLPRLRTI</sequence>
<dbReference type="VEuPathDB" id="FungiDB:I7I52_02313"/>
<protein>
    <submittedName>
        <fullName evidence="2">Uncharacterized protein</fullName>
    </submittedName>
</protein>
<evidence type="ECO:0000313" key="3">
    <source>
        <dbReference type="Proteomes" id="UP000670092"/>
    </source>
</evidence>
<comment type="caution">
    <text evidence="2">The sequence shown here is derived from an EMBL/GenBank/DDBJ whole genome shotgun (WGS) entry which is preliminary data.</text>
</comment>
<name>A0A8H8D745_AJECA</name>
<accession>A0A8H8D745</accession>
<proteinExistence type="predicted"/>
<evidence type="ECO:0000313" key="2">
    <source>
        <dbReference type="EMBL" id="KAG5304096.1"/>
    </source>
</evidence>
<organism evidence="2 3">
    <name type="scientific">Ajellomyces capsulatus</name>
    <name type="common">Darling's disease fungus</name>
    <name type="synonym">Histoplasma capsulatum</name>
    <dbReference type="NCBI Taxonomy" id="5037"/>
    <lineage>
        <taxon>Eukaryota</taxon>
        <taxon>Fungi</taxon>
        <taxon>Dikarya</taxon>
        <taxon>Ascomycota</taxon>
        <taxon>Pezizomycotina</taxon>
        <taxon>Eurotiomycetes</taxon>
        <taxon>Eurotiomycetidae</taxon>
        <taxon>Onygenales</taxon>
        <taxon>Ajellomycetaceae</taxon>
        <taxon>Histoplasma</taxon>
    </lineage>
</organism>